<dbReference type="InterPro" id="IPR011146">
    <property type="entry name" value="HIT-like"/>
</dbReference>
<dbReference type="GO" id="GO:0003725">
    <property type="term" value="F:double-stranded RNA binding"/>
    <property type="evidence" value="ECO:0007669"/>
    <property type="project" value="TreeGrafter"/>
</dbReference>
<name>A0A7G2C117_9TRYP</name>
<keyword evidence="4" id="KW-0238">DNA-binding</keyword>
<dbReference type="GO" id="GO:0005634">
    <property type="term" value="C:nucleus"/>
    <property type="evidence" value="ECO:0007669"/>
    <property type="project" value="UniProtKB-SubCell"/>
</dbReference>
<evidence type="ECO:0000256" key="3">
    <source>
        <dbReference type="ARBA" id="ARBA00022833"/>
    </source>
</evidence>
<dbReference type="GO" id="GO:0000012">
    <property type="term" value="P:single strand break repair"/>
    <property type="evidence" value="ECO:0007669"/>
    <property type="project" value="TreeGrafter"/>
</dbReference>
<dbReference type="EMBL" id="LR877145">
    <property type="protein sequence ID" value="CAD2213379.1"/>
    <property type="molecule type" value="Genomic_DNA"/>
</dbReference>
<evidence type="ECO:0000256" key="2">
    <source>
        <dbReference type="ARBA" id="ARBA00022723"/>
    </source>
</evidence>
<feature type="domain" description="HIT" evidence="7">
    <location>
        <begin position="1"/>
        <end position="107"/>
    </location>
</feature>
<dbReference type="PANTHER" id="PTHR12486:SF4">
    <property type="entry name" value="APRATAXIN"/>
    <property type="match status" value="1"/>
</dbReference>
<keyword evidence="3" id="KW-0862">Zinc</keyword>
<protein>
    <submittedName>
        <fullName evidence="8">HIT domain/Scavenger mRNA decapping enzyme C-term binding, putative</fullName>
    </submittedName>
</protein>
<dbReference type="Pfam" id="PF11969">
    <property type="entry name" value="DcpS_C"/>
    <property type="match status" value="1"/>
</dbReference>
<dbReference type="InterPro" id="IPR036265">
    <property type="entry name" value="HIT-like_sf"/>
</dbReference>
<organism evidence="8 9">
    <name type="scientific">Angomonas deanei</name>
    <dbReference type="NCBI Taxonomy" id="59799"/>
    <lineage>
        <taxon>Eukaryota</taxon>
        <taxon>Discoba</taxon>
        <taxon>Euglenozoa</taxon>
        <taxon>Kinetoplastea</taxon>
        <taxon>Metakinetoplastina</taxon>
        <taxon>Trypanosomatida</taxon>
        <taxon>Trypanosomatidae</taxon>
        <taxon>Strigomonadinae</taxon>
        <taxon>Angomonas</taxon>
    </lineage>
</organism>
<dbReference type="VEuPathDB" id="TriTrypDB:ADEAN_000082000"/>
<dbReference type="GO" id="GO:0033699">
    <property type="term" value="F:DNA 5'-adenosine monophosphate hydrolase activity"/>
    <property type="evidence" value="ECO:0007669"/>
    <property type="project" value="TreeGrafter"/>
</dbReference>
<keyword evidence="5" id="KW-0539">Nucleus</keyword>
<dbReference type="SUPFAM" id="SSF54197">
    <property type="entry name" value="HIT-like"/>
    <property type="match status" value="1"/>
</dbReference>
<dbReference type="GO" id="GO:1990165">
    <property type="term" value="F:single-strand break-containing DNA binding"/>
    <property type="evidence" value="ECO:0007669"/>
    <property type="project" value="TreeGrafter"/>
</dbReference>
<dbReference type="GO" id="GO:0003697">
    <property type="term" value="F:single-stranded DNA binding"/>
    <property type="evidence" value="ECO:0007669"/>
    <property type="project" value="TreeGrafter"/>
</dbReference>
<evidence type="ECO:0000259" key="7">
    <source>
        <dbReference type="PROSITE" id="PS51084"/>
    </source>
</evidence>
<evidence type="ECO:0000256" key="1">
    <source>
        <dbReference type="ARBA" id="ARBA00004123"/>
    </source>
</evidence>
<evidence type="ECO:0000256" key="5">
    <source>
        <dbReference type="ARBA" id="ARBA00023242"/>
    </source>
</evidence>
<evidence type="ECO:0000256" key="6">
    <source>
        <dbReference type="PROSITE-ProRule" id="PRU00464"/>
    </source>
</evidence>
<dbReference type="AlphaFoldDB" id="A0A7G2C117"/>
<dbReference type="OrthoDB" id="3512845at2759"/>
<dbReference type="PANTHER" id="PTHR12486">
    <property type="entry name" value="APRATAXIN-RELATED"/>
    <property type="match status" value="1"/>
</dbReference>
<dbReference type="InterPro" id="IPR032566">
    <property type="entry name" value="Znf-C2HE"/>
</dbReference>
<gene>
    <name evidence="8" type="ORF">ADEAN_000082000</name>
</gene>
<evidence type="ECO:0000256" key="4">
    <source>
        <dbReference type="ARBA" id="ARBA00023125"/>
    </source>
</evidence>
<dbReference type="Gene3D" id="3.30.428.10">
    <property type="entry name" value="HIT-like"/>
    <property type="match status" value="1"/>
</dbReference>
<dbReference type="PROSITE" id="PS51084">
    <property type="entry name" value="HIT_2"/>
    <property type="match status" value="1"/>
</dbReference>
<evidence type="ECO:0000313" key="9">
    <source>
        <dbReference type="Proteomes" id="UP000515908"/>
    </source>
</evidence>
<keyword evidence="2" id="KW-0479">Metal-binding</keyword>
<dbReference type="Proteomes" id="UP000515908">
    <property type="component" value="Chromosome 01"/>
</dbReference>
<comment type="caution">
    <text evidence="6">Lacks conserved residue(s) required for the propagation of feature annotation.</text>
</comment>
<accession>A0A7G2C117</accession>
<dbReference type="Pfam" id="PF16278">
    <property type="entry name" value="zf-C2HE"/>
    <property type="match status" value="1"/>
</dbReference>
<dbReference type="FunFam" id="3.30.428.10:FF:000004">
    <property type="entry name" value="aprataxin isoform X2"/>
    <property type="match status" value="1"/>
</dbReference>
<dbReference type="GO" id="GO:0030983">
    <property type="term" value="F:mismatched DNA binding"/>
    <property type="evidence" value="ECO:0007669"/>
    <property type="project" value="TreeGrafter"/>
</dbReference>
<comment type="subcellular location">
    <subcellularLocation>
        <location evidence="1">Nucleus</location>
    </subcellularLocation>
</comment>
<dbReference type="GO" id="GO:0046872">
    <property type="term" value="F:metal ion binding"/>
    <property type="evidence" value="ECO:0007669"/>
    <property type="project" value="UniProtKB-KW"/>
</dbReference>
<reference evidence="8 9" key="1">
    <citation type="submission" date="2020-08" db="EMBL/GenBank/DDBJ databases">
        <authorList>
            <person name="Newling K."/>
            <person name="Davey J."/>
            <person name="Forrester S."/>
        </authorList>
    </citation>
    <scope>NUCLEOTIDE SEQUENCE [LARGE SCALE GENOMIC DNA]</scope>
    <source>
        <strain evidence="9">Crithidia deanei Carvalho (ATCC PRA-265)</strain>
    </source>
</reference>
<sequence length="187" mass="21483">MAKQAGSALLYKDKHCILVNDAFPKSFVHCLIMPQDTSLLSLNDLNASHLELVLHMKQVADDYVAFLKKSLPTVYKNRRFISGFHSLPSLPMLHMHLLTLDLDSPCLKNKKHYNSFATFFFLSSERVIEDLTTHHRITLNQDVKQLHQLEEQSMCCLWCGEPLANVPAMKQHIRTCKENKSMTTETK</sequence>
<evidence type="ECO:0000313" key="8">
    <source>
        <dbReference type="EMBL" id="CAD2213379.1"/>
    </source>
</evidence>
<proteinExistence type="predicted"/>
<keyword evidence="9" id="KW-1185">Reference proteome</keyword>